<dbReference type="AlphaFoldDB" id="A0A8J4RMG3"/>
<accession>A0A8J4RMG3</accession>
<dbReference type="OrthoDB" id="1894296at2759"/>
<feature type="compositionally biased region" description="Basic and acidic residues" evidence="1">
    <location>
        <begin position="180"/>
        <end position="190"/>
    </location>
</feature>
<evidence type="ECO:0000313" key="3">
    <source>
        <dbReference type="Proteomes" id="UP000737018"/>
    </source>
</evidence>
<comment type="caution">
    <text evidence="2">The sequence shown here is derived from an EMBL/GenBank/DDBJ whole genome shotgun (WGS) entry which is preliminary data.</text>
</comment>
<sequence length="372" mass="40468">MDVEEGAMESSILSSILNSIQSNERVEGLSPEDIAWVDSCLIKDPESSETNMNSLKDALLEIFTSQPELINSSAAISNGSPEETDVEILPSSEEADAVQFRDRTDDDLVLINKETKTKGDDFPINLKNNTSPSLTYGGNSFLLTNTEGLKESGSQSKLDLGSSTYESEPSNVDDMDLSNEEEKTKGDDLPIKLGNNTLQSLTYGGNSFLLTNTEGLKESGSSASKLDLGSLTYELEPSNVDDMVLSNEEEKTNGDDLPIKLKNNTLQSLTFERNPFLPTYTEGLKESGRTESMLDLGSSAYDVEPSTEDIFRVWDLDIPAEDGELVKQLNKALTDNSFESIPSTLNDSGAWKDLEGQSVDSLIAGISDLSLH</sequence>
<dbReference type="PANTHER" id="PTHR36388">
    <property type="entry name" value="OS02G0469000 PROTEIN"/>
    <property type="match status" value="1"/>
</dbReference>
<dbReference type="EMBL" id="JRKL02000699">
    <property type="protein sequence ID" value="KAF3969005.1"/>
    <property type="molecule type" value="Genomic_DNA"/>
</dbReference>
<feature type="region of interest" description="Disordered" evidence="1">
    <location>
        <begin position="151"/>
        <end position="191"/>
    </location>
</feature>
<evidence type="ECO:0000313" key="2">
    <source>
        <dbReference type="EMBL" id="KAF3969005.1"/>
    </source>
</evidence>
<protein>
    <submittedName>
        <fullName evidence="2">Uncharacterized protein</fullName>
    </submittedName>
</protein>
<feature type="compositionally biased region" description="Polar residues" evidence="1">
    <location>
        <begin position="151"/>
        <end position="170"/>
    </location>
</feature>
<reference evidence="2" key="1">
    <citation type="submission" date="2020-03" db="EMBL/GenBank/DDBJ databases">
        <title>Castanea mollissima Vanexum genome sequencing.</title>
        <authorList>
            <person name="Staton M."/>
        </authorList>
    </citation>
    <scope>NUCLEOTIDE SEQUENCE</scope>
    <source>
        <tissue evidence="2">Leaf</tissue>
    </source>
</reference>
<organism evidence="2 3">
    <name type="scientific">Castanea mollissima</name>
    <name type="common">Chinese chestnut</name>
    <dbReference type="NCBI Taxonomy" id="60419"/>
    <lineage>
        <taxon>Eukaryota</taxon>
        <taxon>Viridiplantae</taxon>
        <taxon>Streptophyta</taxon>
        <taxon>Embryophyta</taxon>
        <taxon>Tracheophyta</taxon>
        <taxon>Spermatophyta</taxon>
        <taxon>Magnoliopsida</taxon>
        <taxon>eudicotyledons</taxon>
        <taxon>Gunneridae</taxon>
        <taxon>Pentapetalae</taxon>
        <taxon>rosids</taxon>
        <taxon>fabids</taxon>
        <taxon>Fagales</taxon>
        <taxon>Fagaceae</taxon>
        <taxon>Castanea</taxon>
    </lineage>
</organism>
<proteinExistence type="predicted"/>
<evidence type="ECO:0000256" key="1">
    <source>
        <dbReference type="SAM" id="MobiDB-lite"/>
    </source>
</evidence>
<keyword evidence="3" id="KW-1185">Reference proteome</keyword>
<name>A0A8J4RMG3_9ROSI</name>
<dbReference type="Proteomes" id="UP000737018">
    <property type="component" value="Unassembled WGS sequence"/>
</dbReference>
<gene>
    <name evidence="2" type="ORF">CMV_007154</name>
</gene>
<dbReference type="PANTHER" id="PTHR36388:SF1">
    <property type="entry name" value="OS02G0469000 PROTEIN"/>
    <property type="match status" value="1"/>
</dbReference>